<sequence length="159" mass="18142">MTNSAFFQFEQDFVDNLRCIPMLVRMKLDTCGIKLKLSHWHHLTPAERQLLVDWPCSTPTEIKDYHQKLQTLLIDKTGAAASELPLDPQPAWLETSMIPESVQSKAAEFDVNLSLANWQQCTPSQRFALIKLSCSNHENANFYPALQEFGLFDTSNVKD</sequence>
<dbReference type="AlphaFoldDB" id="A0A977PVF6"/>
<dbReference type="Pfam" id="PF09655">
    <property type="entry name" value="Nitr_red_assoc"/>
    <property type="match status" value="1"/>
</dbReference>
<name>A0A977PVF6_9CYAN</name>
<organism evidence="1">
    <name type="scientific">Woronichinia naegeliana WA131</name>
    <dbReference type="NCBI Taxonomy" id="2824559"/>
    <lineage>
        <taxon>Bacteria</taxon>
        <taxon>Bacillati</taxon>
        <taxon>Cyanobacteriota</taxon>
        <taxon>Cyanophyceae</taxon>
        <taxon>Synechococcales</taxon>
        <taxon>Coelosphaeriaceae</taxon>
        <taxon>Woronichinia</taxon>
    </lineage>
</organism>
<dbReference type="KEGG" id="wna:KA717_33430"/>
<dbReference type="Proteomes" id="UP001065613">
    <property type="component" value="Chromosome"/>
</dbReference>
<protein>
    <submittedName>
        <fullName evidence="1">Nitrate reductase associated protein</fullName>
    </submittedName>
</protein>
<accession>A0A977PVF6</accession>
<proteinExistence type="predicted"/>
<reference evidence="1" key="1">
    <citation type="submission" date="2021-04" db="EMBL/GenBank/DDBJ databases">
        <title>Genome sequence of Woronichinia naegeliana from Washington state freshwater lake bloom.</title>
        <authorList>
            <person name="Dreher T.W."/>
        </authorList>
    </citation>
    <scope>NUCLEOTIDE SEQUENCE</scope>
    <source>
        <strain evidence="1">WA131</strain>
    </source>
</reference>
<dbReference type="NCBIfam" id="TIGR02664">
    <property type="entry name" value="nitr_red_assoc"/>
    <property type="match status" value="1"/>
</dbReference>
<dbReference type="InterPro" id="IPR013481">
    <property type="entry name" value="NarM"/>
</dbReference>
<evidence type="ECO:0000313" key="1">
    <source>
        <dbReference type="EMBL" id="UXE60402.1"/>
    </source>
</evidence>
<dbReference type="EMBL" id="CP073041">
    <property type="protein sequence ID" value="UXE60402.1"/>
    <property type="molecule type" value="Genomic_DNA"/>
</dbReference>
<gene>
    <name evidence="1" type="ORF">KA717_33430</name>
</gene>